<reference evidence="5 6" key="1">
    <citation type="submission" date="2014-07" db="EMBL/GenBank/DDBJ databases">
        <title>Genome Sequence of Rhodococcus opacus Strain R7, a Biodegrader of Mono- and Polycyclic Aromatic Hydrocarbons.</title>
        <authorList>
            <person name="Di Gennaro P."/>
            <person name="Zampolli J."/>
            <person name="Presti I."/>
            <person name="Cappelletti M."/>
            <person name="D'Ursi P."/>
            <person name="Orro A."/>
            <person name="Mezzelani A."/>
            <person name="Milanesi L."/>
        </authorList>
    </citation>
    <scope>NUCLEOTIDE SEQUENCE [LARGE SCALE GENOMIC DNA]</scope>
    <source>
        <strain evidence="5 6">R7</strain>
    </source>
</reference>
<dbReference type="PANTHER" id="PTHR43309:SF3">
    <property type="entry name" value="5-OXOPROLINASE SUBUNIT C"/>
    <property type="match status" value="1"/>
</dbReference>
<evidence type="ECO:0000259" key="4">
    <source>
        <dbReference type="SMART" id="SM00797"/>
    </source>
</evidence>
<organism evidence="5 6">
    <name type="scientific">Rhodococcus opacus</name>
    <name type="common">Nocardia opaca</name>
    <dbReference type="NCBI Taxonomy" id="37919"/>
    <lineage>
        <taxon>Bacteria</taxon>
        <taxon>Bacillati</taxon>
        <taxon>Actinomycetota</taxon>
        <taxon>Actinomycetes</taxon>
        <taxon>Mycobacteriales</taxon>
        <taxon>Nocardiaceae</taxon>
        <taxon>Rhodococcus</taxon>
    </lineage>
</organism>
<keyword evidence="3" id="KW-0067">ATP-binding</keyword>
<name>A0A076EP35_RHOOP</name>
<gene>
    <name evidence="5" type="ORF">EP51_24605</name>
</gene>
<keyword evidence="1" id="KW-0547">Nucleotide-binding</keyword>
<dbReference type="SMART" id="SM00797">
    <property type="entry name" value="AHS2"/>
    <property type="match status" value="1"/>
</dbReference>
<accession>A0A076EP35</accession>
<dbReference type="InterPro" id="IPR052708">
    <property type="entry name" value="PxpC"/>
</dbReference>
<dbReference type="Pfam" id="PF02626">
    <property type="entry name" value="CT_A_B"/>
    <property type="match status" value="1"/>
</dbReference>
<dbReference type="EMBL" id="CP008947">
    <property type="protein sequence ID" value="AII07656.1"/>
    <property type="molecule type" value="Genomic_DNA"/>
</dbReference>
<dbReference type="RefSeq" id="WP_128640639.1">
    <property type="nucleotide sequence ID" value="NZ_CP008947.1"/>
</dbReference>
<dbReference type="AlphaFoldDB" id="A0A076EP35"/>
<dbReference type="InterPro" id="IPR003778">
    <property type="entry name" value="CT_A_B"/>
</dbReference>
<dbReference type="PANTHER" id="PTHR43309">
    <property type="entry name" value="5-OXOPROLINASE SUBUNIT C"/>
    <property type="match status" value="1"/>
</dbReference>
<sequence length="287" mass="29561">MSELEVLETGPLSLIQDLGRPGYLSSGVGVSGAADRGSAKLANRLVGNDESRACIEVLMGGLALRAREVTIVAVTGAPATALLDGIPMGHASVIVMQPGQTLRLQYAQVGLRSYVGVRGGVAVPDVLGSRSTDTLSGIGPEALKPNDVLPVGTAPISFPNVDVAPVPPMEAGTLPVRVIGGPRDDWFTNPDALTAGVWAVSPDTDRIGARLNRHGDAPALVRTSEAELPTEGVALGSIQVPPSGQPVVFLADHPISGGYPVIGVVVDEDIDRIAQARPGQLIRFTTA</sequence>
<dbReference type="NCBIfam" id="TIGR00724">
    <property type="entry name" value="urea_amlyse_rel"/>
    <property type="match status" value="1"/>
</dbReference>
<evidence type="ECO:0000313" key="6">
    <source>
        <dbReference type="Proteomes" id="UP000028488"/>
    </source>
</evidence>
<dbReference type="GO" id="GO:0016787">
    <property type="term" value="F:hydrolase activity"/>
    <property type="evidence" value="ECO:0007669"/>
    <property type="project" value="UniProtKB-KW"/>
</dbReference>
<evidence type="ECO:0000256" key="2">
    <source>
        <dbReference type="ARBA" id="ARBA00022801"/>
    </source>
</evidence>
<dbReference type="InterPro" id="IPR029000">
    <property type="entry name" value="Cyclophilin-like_dom_sf"/>
</dbReference>
<dbReference type="SUPFAM" id="SSF50891">
    <property type="entry name" value="Cyclophilin-like"/>
    <property type="match status" value="1"/>
</dbReference>
<evidence type="ECO:0000313" key="5">
    <source>
        <dbReference type="EMBL" id="AII07656.1"/>
    </source>
</evidence>
<protein>
    <submittedName>
        <fullName evidence="5">Allophanate hydrolase</fullName>
    </submittedName>
</protein>
<dbReference type="GO" id="GO:0005524">
    <property type="term" value="F:ATP binding"/>
    <property type="evidence" value="ECO:0007669"/>
    <property type="project" value="UniProtKB-KW"/>
</dbReference>
<dbReference type="eggNOG" id="COG1984">
    <property type="taxonomic scope" value="Bacteria"/>
</dbReference>
<keyword evidence="2 5" id="KW-0378">Hydrolase</keyword>
<dbReference type="Gene3D" id="2.40.100.10">
    <property type="entry name" value="Cyclophilin-like"/>
    <property type="match status" value="1"/>
</dbReference>
<dbReference type="Proteomes" id="UP000028488">
    <property type="component" value="Chromosome"/>
</dbReference>
<evidence type="ECO:0000256" key="3">
    <source>
        <dbReference type="ARBA" id="ARBA00022840"/>
    </source>
</evidence>
<feature type="domain" description="Carboxyltransferase" evidence="4">
    <location>
        <begin position="25"/>
        <end position="286"/>
    </location>
</feature>
<proteinExistence type="predicted"/>
<evidence type="ECO:0000256" key="1">
    <source>
        <dbReference type="ARBA" id="ARBA00022741"/>
    </source>
</evidence>